<keyword evidence="3" id="KW-1185">Reference proteome</keyword>
<proteinExistence type="predicted"/>
<keyword evidence="1" id="KW-0732">Signal</keyword>
<sequence length="345" mass="38922">MKKLLSVLAGVAICSSSLTSVVACSVRKELMTVLVNGDEDTNTTDYDTNFRKGMLADGVYQLMNAVTYTPSKYQNAEKRAAFEKVLGESGQALSISKVFDNKPDKTDDEKEFWASYWAARNTNFRTFSFADSNIGTYKLKDVKPFLQTIVVDASGDETKTTYEEITVSDKTIGDYTSDDETKSLFDGFKFDDIKMLGFKPETLTNVVPEPEEPESDDALAIKEFTDELAINHKENNELNLKTLYYSKTSTNSFDLTFNDPGEKNDEKNFNINYSISAGMIIRWNIGRVTLSADTENKVTTSKYAYWFEPTKYQFSVQEVSDQGTEDMFRGIDSNPEEINVTIKRS</sequence>
<name>A0A2K8KLL5_9MOLU</name>
<protein>
    <recommendedName>
        <fullName evidence="4">Lipoprotein</fullName>
    </recommendedName>
</protein>
<feature type="chain" id="PRO_5014791254" description="Lipoprotein" evidence="1">
    <location>
        <begin position="24"/>
        <end position="345"/>
    </location>
</feature>
<dbReference type="PROSITE" id="PS51257">
    <property type="entry name" value="PROKAR_LIPOPROTEIN"/>
    <property type="match status" value="1"/>
</dbReference>
<evidence type="ECO:0000313" key="3">
    <source>
        <dbReference type="Proteomes" id="UP000231179"/>
    </source>
</evidence>
<gene>
    <name evidence="2" type="ORF">SCLAR_v1c00270</name>
</gene>
<evidence type="ECO:0000256" key="1">
    <source>
        <dbReference type="SAM" id="SignalP"/>
    </source>
</evidence>
<reference evidence="2 3" key="1">
    <citation type="submission" date="2017-11" db="EMBL/GenBank/DDBJ databases">
        <title>Complete genome sequence of Spiroplasma clarkii CN-5 (DSM 19994).</title>
        <authorList>
            <person name="Tsai Y.-M."/>
            <person name="Chang A."/>
            <person name="Lo W.-S."/>
            <person name="Kuo C.-H."/>
        </authorList>
    </citation>
    <scope>NUCLEOTIDE SEQUENCE [LARGE SCALE GENOMIC DNA]</scope>
    <source>
        <strain evidence="2 3">CN-5</strain>
    </source>
</reference>
<feature type="signal peptide" evidence="1">
    <location>
        <begin position="1"/>
        <end position="23"/>
    </location>
</feature>
<evidence type="ECO:0008006" key="4">
    <source>
        <dbReference type="Google" id="ProtNLM"/>
    </source>
</evidence>
<dbReference type="RefSeq" id="WP_100253927.1">
    <property type="nucleotide sequence ID" value="NZ_CP024870.1"/>
</dbReference>
<organism evidence="2 3">
    <name type="scientific">Spiroplasma clarkii</name>
    <dbReference type="NCBI Taxonomy" id="2139"/>
    <lineage>
        <taxon>Bacteria</taxon>
        <taxon>Bacillati</taxon>
        <taxon>Mycoplasmatota</taxon>
        <taxon>Mollicutes</taxon>
        <taxon>Entomoplasmatales</taxon>
        <taxon>Spiroplasmataceae</taxon>
        <taxon>Spiroplasma</taxon>
    </lineage>
</organism>
<dbReference type="Proteomes" id="UP000231179">
    <property type="component" value="Chromosome"/>
</dbReference>
<accession>A0A2K8KLL5</accession>
<dbReference type="AlphaFoldDB" id="A0A2K8KLL5"/>
<evidence type="ECO:0000313" key="2">
    <source>
        <dbReference type="EMBL" id="ATX70364.1"/>
    </source>
</evidence>
<dbReference type="EMBL" id="CP024870">
    <property type="protein sequence ID" value="ATX70364.1"/>
    <property type="molecule type" value="Genomic_DNA"/>
</dbReference>